<keyword evidence="2" id="KW-0472">Membrane</keyword>
<proteinExistence type="predicted"/>
<evidence type="ECO:0000256" key="2">
    <source>
        <dbReference type="SAM" id="Phobius"/>
    </source>
</evidence>
<keyword evidence="6" id="KW-1185">Reference proteome</keyword>
<evidence type="ECO:0000259" key="4">
    <source>
        <dbReference type="PROSITE" id="PS01186"/>
    </source>
</evidence>
<dbReference type="Proteomes" id="UP000887568">
    <property type="component" value="Unplaced"/>
</dbReference>
<evidence type="ECO:0000313" key="5">
    <source>
        <dbReference type="EnsemblMetazoa" id="XP_038055497.1"/>
    </source>
</evidence>
<dbReference type="EnsemblMetazoa" id="XM_038199569.1">
    <property type="protein sequence ID" value="XP_038055497.1"/>
    <property type="gene ID" value="LOC119727612"/>
</dbReference>
<dbReference type="PROSITE" id="PS01186">
    <property type="entry name" value="EGF_2"/>
    <property type="match status" value="1"/>
</dbReference>
<dbReference type="PROSITE" id="PS00022">
    <property type="entry name" value="EGF_1"/>
    <property type="match status" value="1"/>
</dbReference>
<feature type="compositionally biased region" description="Basic and acidic residues" evidence="1">
    <location>
        <begin position="60"/>
        <end position="92"/>
    </location>
</feature>
<evidence type="ECO:0000313" key="6">
    <source>
        <dbReference type="Proteomes" id="UP000887568"/>
    </source>
</evidence>
<dbReference type="AlphaFoldDB" id="A0A913ZVC1"/>
<name>A0A913ZVC1_PATMI</name>
<keyword evidence="2" id="KW-1133">Transmembrane helix</keyword>
<dbReference type="InterPro" id="IPR000742">
    <property type="entry name" value="EGF"/>
</dbReference>
<dbReference type="OMA" id="YANENKF"/>
<evidence type="ECO:0000256" key="1">
    <source>
        <dbReference type="SAM" id="MobiDB-lite"/>
    </source>
</evidence>
<reference evidence="5" key="1">
    <citation type="submission" date="2022-11" db="UniProtKB">
        <authorList>
            <consortium name="EnsemblMetazoa"/>
        </authorList>
    </citation>
    <scope>IDENTIFICATION</scope>
</reference>
<feature type="transmembrane region" description="Helical" evidence="2">
    <location>
        <begin position="151"/>
        <end position="175"/>
    </location>
</feature>
<sequence length="334" mass="35612">MNSRDGRRGRAGQRARAASYPNRARRARAQNGTGSVAARNAPIGALVISRDGGSKFYPEGGRDRPASSRRSARDPSPIRRKRDDDDLEFESKHPRPLGAQAVYYNNSFVEKPDFGAYDMPMRRPRDDDDDDGGSEMNDPPLSPQQASCRSFLIFTCVALVVIVVVALAIILPVALVASNSSGPTVTGTVQLGTAFITAYDNVGSTEYNNLVTDFTAVMDGIFQASTTFSFSETKVTDLASGTTTSTATTLVSFSLVFSSGTEITPLFRNNVYGFVYTEINKAVSPFAALAVVTGTLSITDSCNVYCQNAGVLSVLDCTCTCSSGFSGNTCQTPA</sequence>
<evidence type="ECO:0000259" key="3">
    <source>
        <dbReference type="PROSITE" id="PS00022"/>
    </source>
</evidence>
<feature type="domain" description="EGF-like" evidence="3 4">
    <location>
        <begin position="319"/>
        <end position="330"/>
    </location>
</feature>
<organism evidence="5 6">
    <name type="scientific">Patiria miniata</name>
    <name type="common">Bat star</name>
    <name type="synonym">Asterina miniata</name>
    <dbReference type="NCBI Taxonomy" id="46514"/>
    <lineage>
        <taxon>Eukaryota</taxon>
        <taxon>Metazoa</taxon>
        <taxon>Echinodermata</taxon>
        <taxon>Eleutherozoa</taxon>
        <taxon>Asterozoa</taxon>
        <taxon>Asteroidea</taxon>
        <taxon>Valvatacea</taxon>
        <taxon>Valvatida</taxon>
        <taxon>Asterinidae</taxon>
        <taxon>Patiria</taxon>
    </lineage>
</organism>
<feature type="region of interest" description="Disordered" evidence="1">
    <location>
        <begin position="115"/>
        <end position="142"/>
    </location>
</feature>
<feature type="region of interest" description="Disordered" evidence="1">
    <location>
        <begin position="1"/>
        <end position="92"/>
    </location>
</feature>
<keyword evidence="2" id="KW-0812">Transmembrane</keyword>
<dbReference type="OrthoDB" id="10557459at2759"/>
<accession>A0A913ZVC1</accession>
<dbReference type="RefSeq" id="XP_038055497.1">
    <property type="nucleotide sequence ID" value="XM_038199569.1"/>
</dbReference>
<protein>
    <recommendedName>
        <fullName evidence="3 4">EGF-like domain-containing protein</fullName>
    </recommendedName>
</protein>
<dbReference type="GeneID" id="119727612"/>